<gene>
    <name evidence="2" type="ORF">UT77_C0005G0026</name>
</gene>
<evidence type="ECO:0000313" key="2">
    <source>
        <dbReference type="EMBL" id="KKR41911.1"/>
    </source>
</evidence>
<keyword evidence="1" id="KW-1133">Transmembrane helix</keyword>
<proteinExistence type="predicted"/>
<evidence type="ECO:0000256" key="1">
    <source>
        <dbReference type="SAM" id="Phobius"/>
    </source>
</evidence>
<feature type="transmembrane region" description="Helical" evidence="1">
    <location>
        <begin position="98"/>
        <end position="114"/>
    </location>
</feature>
<feature type="transmembrane region" description="Helical" evidence="1">
    <location>
        <begin position="12"/>
        <end position="30"/>
    </location>
</feature>
<protein>
    <submittedName>
        <fullName evidence="2">Uncharacterized protein</fullName>
    </submittedName>
</protein>
<feature type="transmembrane region" description="Helical" evidence="1">
    <location>
        <begin position="65"/>
        <end position="86"/>
    </location>
</feature>
<organism evidence="2 3">
    <name type="scientific">Candidatus Daviesbacteria bacterium GW2011_GWC2_40_12</name>
    <dbReference type="NCBI Taxonomy" id="1618431"/>
    <lineage>
        <taxon>Bacteria</taxon>
        <taxon>Candidatus Daviesiibacteriota</taxon>
    </lineage>
</organism>
<dbReference type="AlphaFoldDB" id="A0A0G0QWX6"/>
<sequence length="117" mass="13359">MNRKVLMDTLGWGFLLWLFGYGLGILLFTIVPASAIGWIITPIGTLITLYVLFKKISGSFKHYLLISVSWTLIAIVFDYFFLVKAFNPADGYYKLDVYLYYALTFTLPLIAGWSKPK</sequence>
<dbReference type="Proteomes" id="UP000034881">
    <property type="component" value="Unassembled WGS sequence"/>
</dbReference>
<dbReference type="EMBL" id="LBYB01000005">
    <property type="protein sequence ID" value="KKR41911.1"/>
    <property type="molecule type" value="Genomic_DNA"/>
</dbReference>
<name>A0A0G0QWX6_9BACT</name>
<evidence type="ECO:0000313" key="3">
    <source>
        <dbReference type="Proteomes" id="UP000034881"/>
    </source>
</evidence>
<comment type="caution">
    <text evidence="2">The sequence shown here is derived from an EMBL/GenBank/DDBJ whole genome shotgun (WGS) entry which is preliminary data.</text>
</comment>
<feature type="transmembrane region" description="Helical" evidence="1">
    <location>
        <begin position="36"/>
        <end position="53"/>
    </location>
</feature>
<accession>A0A0G0QWX6</accession>
<keyword evidence="1" id="KW-0812">Transmembrane</keyword>
<keyword evidence="1" id="KW-0472">Membrane</keyword>
<reference evidence="2 3" key="1">
    <citation type="journal article" date="2015" name="Nature">
        <title>rRNA introns, odd ribosomes, and small enigmatic genomes across a large radiation of phyla.</title>
        <authorList>
            <person name="Brown C.T."/>
            <person name="Hug L.A."/>
            <person name="Thomas B.C."/>
            <person name="Sharon I."/>
            <person name="Castelle C.J."/>
            <person name="Singh A."/>
            <person name="Wilkins M.J."/>
            <person name="Williams K.H."/>
            <person name="Banfield J.F."/>
        </authorList>
    </citation>
    <scope>NUCLEOTIDE SEQUENCE [LARGE SCALE GENOMIC DNA]</scope>
</reference>